<evidence type="ECO:0000256" key="10">
    <source>
        <dbReference type="HAMAP-Rule" id="MF_00138"/>
    </source>
</evidence>
<organism evidence="13 14">
    <name type="scientific">Chryseobacterium taklimakanense</name>
    <dbReference type="NCBI Taxonomy" id="536441"/>
    <lineage>
        <taxon>Bacteria</taxon>
        <taxon>Pseudomonadati</taxon>
        <taxon>Bacteroidota</taxon>
        <taxon>Flavobacteriia</taxon>
        <taxon>Flavobacteriales</taxon>
        <taxon>Weeksellaceae</taxon>
        <taxon>Chryseobacterium group</taxon>
        <taxon>Chryseobacterium</taxon>
    </lineage>
</organism>
<evidence type="ECO:0000256" key="9">
    <source>
        <dbReference type="ARBA" id="ARBA00042864"/>
    </source>
</evidence>
<keyword evidence="14" id="KW-1185">Reference proteome</keyword>
<dbReference type="Gene3D" id="3.40.50.20">
    <property type="match status" value="1"/>
</dbReference>
<evidence type="ECO:0000256" key="7">
    <source>
        <dbReference type="ARBA" id="ARBA00038345"/>
    </source>
</evidence>
<dbReference type="SUPFAM" id="SSF56059">
    <property type="entry name" value="Glutathione synthetase ATP-binding domain-like"/>
    <property type="match status" value="1"/>
</dbReference>
<sequence>MRILIIGNGGREAAFAKKLSEDSRVTQMFFAKGNATTEKYGKNISLSDIKDLVDFAKKESIDLTIVGPEAYLVEGIVDEFKKAGLKIFGPDKNAAKLEGSKAYSKKFMQDYGIKTASGRIFNSYIEAREYLDNQNFPLIIKASGLAQGKGVVLANDKDEALKTIHDFMIDKIYGDAGIQIVVEDYLRGFEASIICFSNGNDLYPCLPAKDYKKVGNGNRGANTGGMGSVAPSPEFTAEHFEDFKTNILQPTLNGMRDKGLRFTGFIFFGLLVTDKGCHLLEYNMRSGDPETQVILPLLENNLIDTINDCIDGKEIELKFKNESAVCLVMASGGYPGKYETGFQITGMDKVSGSDVIFAGATQRAGGIYTTGGRVINVVATAPTLEEARQKVYRDALPLHFDYAFYREDIAQF</sequence>
<dbReference type="InterPro" id="IPR037123">
    <property type="entry name" value="PRibGlycinamide_synth_C_sf"/>
</dbReference>
<dbReference type="Pfam" id="PF02843">
    <property type="entry name" value="GARS_C"/>
    <property type="match status" value="1"/>
</dbReference>
<dbReference type="InterPro" id="IPR020561">
    <property type="entry name" value="PRibGlycinamid_synth_ATP-grasp"/>
</dbReference>
<dbReference type="EC" id="6.3.4.13" evidence="2 10"/>
<dbReference type="Pfam" id="PF01071">
    <property type="entry name" value="GARS_A"/>
    <property type="match status" value="1"/>
</dbReference>
<dbReference type="KEGG" id="ctak:4412677_02669"/>
<dbReference type="Proteomes" id="UP000215196">
    <property type="component" value="Chromosome 1"/>
</dbReference>
<dbReference type="SUPFAM" id="SSF51246">
    <property type="entry name" value="Rudiment single hybrid motif"/>
    <property type="match status" value="1"/>
</dbReference>
<evidence type="ECO:0000256" key="3">
    <source>
        <dbReference type="ARBA" id="ARBA00022598"/>
    </source>
</evidence>
<evidence type="ECO:0000256" key="6">
    <source>
        <dbReference type="ARBA" id="ARBA00022840"/>
    </source>
</evidence>
<dbReference type="InterPro" id="IPR020562">
    <property type="entry name" value="PRibGlycinamide_synth_N"/>
</dbReference>
<reference evidence="13 14" key="1">
    <citation type="submission" date="2017-06" db="EMBL/GenBank/DDBJ databases">
        <authorList>
            <consortium name="Pathogen Informatics"/>
        </authorList>
    </citation>
    <scope>NUCLEOTIDE SEQUENCE [LARGE SCALE GENOMIC DNA]</scope>
    <source>
        <strain evidence="13 14">NCTC13490</strain>
    </source>
</reference>
<dbReference type="Pfam" id="PF02844">
    <property type="entry name" value="GARS_N"/>
    <property type="match status" value="1"/>
</dbReference>
<evidence type="ECO:0000313" key="13">
    <source>
        <dbReference type="EMBL" id="SNV51317.1"/>
    </source>
</evidence>
<evidence type="ECO:0000256" key="8">
    <source>
        <dbReference type="ARBA" id="ARBA00042242"/>
    </source>
</evidence>
<evidence type="ECO:0000256" key="5">
    <source>
        <dbReference type="ARBA" id="ARBA00022755"/>
    </source>
</evidence>
<accession>A0A239XXE8</accession>
<dbReference type="UniPathway" id="UPA00074">
    <property type="reaction ID" value="UER00125"/>
</dbReference>
<dbReference type="GO" id="GO:0046872">
    <property type="term" value="F:metal ion binding"/>
    <property type="evidence" value="ECO:0007669"/>
    <property type="project" value="InterPro"/>
</dbReference>
<keyword evidence="4 11" id="KW-0547">Nucleotide-binding</keyword>
<proteinExistence type="inferred from homology"/>
<evidence type="ECO:0000256" key="1">
    <source>
        <dbReference type="ARBA" id="ARBA00005174"/>
    </source>
</evidence>
<dbReference type="AlphaFoldDB" id="A0A239XXE8"/>
<gene>
    <name evidence="10 13" type="primary">purD</name>
    <name evidence="13" type="ORF">SAMEA4412677_02669</name>
</gene>
<comment type="catalytic activity">
    <reaction evidence="10">
        <text>5-phospho-beta-D-ribosylamine + glycine + ATP = N(1)-(5-phospho-beta-D-ribosyl)glycinamide + ADP + phosphate + H(+)</text>
        <dbReference type="Rhea" id="RHEA:17453"/>
        <dbReference type="ChEBI" id="CHEBI:15378"/>
        <dbReference type="ChEBI" id="CHEBI:30616"/>
        <dbReference type="ChEBI" id="CHEBI:43474"/>
        <dbReference type="ChEBI" id="CHEBI:57305"/>
        <dbReference type="ChEBI" id="CHEBI:58681"/>
        <dbReference type="ChEBI" id="CHEBI:143788"/>
        <dbReference type="ChEBI" id="CHEBI:456216"/>
        <dbReference type="EC" id="6.3.4.13"/>
    </reaction>
</comment>
<comment type="pathway">
    <text evidence="1 10">Purine metabolism; IMP biosynthesis via de novo pathway; N(1)-(5-phospho-D-ribosyl)glycinamide from 5-phospho-alpha-D-ribose 1-diphosphate: step 2/2.</text>
</comment>
<evidence type="ECO:0000259" key="12">
    <source>
        <dbReference type="PROSITE" id="PS50975"/>
    </source>
</evidence>
<dbReference type="InterPro" id="IPR020560">
    <property type="entry name" value="PRibGlycinamide_synth_C-dom"/>
</dbReference>
<dbReference type="GO" id="GO:0006189">
    <property type="term" value="P:'de novo' IMP biosynthetic process"/>
    <property type="evidence" value="ECO:0007669"/>
    <property type="project" value="UniProtKB-UniRule"/>
</dbReference>
<evidence type="ECO:0000256" key="2">
    <source>
        <dbReference type="ARBA" id="ARBA00013255"/>
    </source>
</evidence>
<dbReference type="Gene3D" id="3.30.1490.20">
    <property type="entry name" value="ATP-grasp fold, A domain"/>
    <property type="match status" value="1"/>
</dbReference>
<dbReference type="RefSeq" id="WP_095074038.1">
    <property type="nucleotide sequence ID" value="NZ_LT906465.1"/>
</dbReference>
<dbReference type="NCBIfam" id="TIGR00877">
    <property type="entry name" value="purD"/>
    <property type="match status" value="1"/>
</dbReference>
<dbReference type="GO" id="GO:0009113">
    <property type="term" value="P:purine nucleobase biosynthetic process"/>
    <property type="evidence" value="ECO:0007669"/>
    <property type="project" value="InterPro"/>
</dbReference>
<dbReference type="InterPro" id="IPR011761">
    <property type="entry name" value="ATP-grasp"/>
</dbReference>
<evidence type="ECO:0000313" key="14">
    <source>
        <dbReference type="Proteomes" id="UP000215196"/>
    </source>
</evidence>
<feature type="domain" description="ATP-grasp" evidence="12">
    <location>
        <begin position="105"/>
        <end position="311"/>
    </location>
</feature>
<dbReference type="GO" id="GO:0004637">
    <property type="term" value="F:phosphoribosylamine-glycine ligase activity"/>
    <property type="evidence" value="ECO:0007669"/>
    <property type="project" value="UniProtKB-UniRule"/>
</dbReference>
<comment type="similarity">
    <text evidence="7 10">Belongs to the GARS family.</text>
</comment>
<dbReference type="Gene3D" id="3.90.600.10">
    <property type="entry name" value="Phosphoribosylglycinamide synthetase, C-terminal domain"/>
    <property type="match status" value="1"/>
</dbReference>
<keyword evidence="5 10" id="KW-0658">Purine biosynthesis</keyword>
<dbReference type="InterPro" id="IPR011054">
    <property type="entry name" value="Rudment_hybrid_motif"/>
</dbReference>
<protein>
    <recommendedName>
        <fullName evidence="2 10">Phosphoribosylamine--glycine ligase</fullName>
        <ecNumber evidence="2 10">6.3.4.13</ecNumber>
    </recommendedName>
    <alternativeName>
        <fullName evidence="10">GARS</fullName>
    </alternativeName>
    <alternativeName>
        <fullName evidence="8 10">Glycinamide ribonucleotide synthetase</fullName>
    </alternativeName>
    <alternativeName>
        <fullName evidence="9 10">Phosphoribosylglycinamide synthetase</fullName>
    </alternativeName>
</protein>
<dbReference type="InterPro" id="IPR016185">
    <property type="entry name" value="PreATP-grasp_dom_sf"/>
</dbReference>
<dbReference type="HAMAP" id="MF_00138">
    <property type="entry name" value="GARS"/>
    <property type="match status" value="1"/>
</dbReference>
<dbReference type="InterPro" id="IPR000115">
    <property type="entry name" value="PRibGlycinamide_synth"/>
</dbReference>
<dbReference type="SMART" id="SM01209">
    <property type="entry name" value="GARS_A"/>
    <property type="match status" value="1"/>
</dbReference>
<dbReference type="PANTHER" id="PTHR43472:SF1">
    <property type="entry name" value="PHOSPHORIBOSYLAMINE--GLYCINE LIGASE, CHLOROPLASTIC"/>
    <property type="match status" value="1"/>
</dbReference>
<keyword evidence="3 10" id="KW-0436">Ligase</keyword>
<dbReference type="GO" id="GO:0005524">
    <property type="term" value="F:ATP binding"/>
    <property type="evidence" value="ECO:0007669"/>
    <property type="project" value="UniProtKB-UniRule"/>
</dbReference>
<name>A0A239XXE8_9FLAO</name>
<dbReference type="Gene3D" id="3.30.470.20">
    <property type="entry name" value="ATP-grasp fold, B domain"/>
    <property type="match status" value="1"/>
</dbReference>
<dbReference type="SUPFAM" id="SSF52440">
    <property type="entry name" value="PreATP-grasp domain"/>
    <property type="match status" value="1"/>
</dbReference>
<dbReference type="EMBL" id="LT906465">
    <property type="protein sequence ID" value="SNV51317.1"/>
    <property type="molecule type" value="Genomic_DNA"/>
</dbReference>
<dbReference type="PANTHER" id="PTHR43472">
    <property type="entry name" value="PHOSPHORIBOSYLAMINE--GLYCINE LIGASE"/>
    <property type="match status" value="1"/>
</dbReference>
<evidence type="ECO:0000256" key="11">
    <source>
        <dbReference type="PROSITE-ProRule" id="PRU00409"/>
    </source>
</evidence>
<keyword evidence="6 11" id="KW-0067">ATP-binding</keyword>
<dbReference type="SMART" id="SM01210">
    <property type="entry name" value="GARS_C"/>
    <property type="match status" value="1"/>
</dbReference>
<dbReference type="InterPro" id="IPR013815">
    <property type="entry name" value="ATP_grasp_subdomain_1"/>
</dbReference>
<dbReference type="PROSITE" id="PS50975">
    <property type="entry name" value="ATP_GRASP"/>
    <property type="match status" value="1"/>
</dbReference>
<evidence type="ECO:0000256" key="4">
    <source>
        <dbReference type="ARBA" id="ARBA00022741"/>
    </source>
</evidence>